<dbReference type="OMA" id="LRYHYMM"/>
<dbReference type="GO" id="GO:0046380">
    <property type="term" value="P:N-acetylneuraminate biosynthetic process"/>
    <property type="evidence" value="ECO:0007669"/>
    <property type="project" value="TreeGrafter"/>
</dbReference>
<name>A0A401PS20_SCYTO</name>
<evidence type="ECO:0008006" key="6">
    <source>
        <dbReference type="Google" id="ProtNLM"/>
    </source>
</evidence>
<evidence type="ECO:0000256" key="3">
    <source>
        <dbReference type="ARBA" id="ARBA00022842"/>
    </source>
</evidence>
<dbReference type="InterPro" id="IPR041492">
    <property type="entry name" value="HAD_2"/>
</dbReference>
<dbReference type="Pfam" id="PF13419">
    <property type="entry name" value="HAD_2"/>
    <property type="match status" value="1"/>
</dbReference>
<proteinExistence type="predicted"/>
<dbReference type="InterPro" id="IPR051400">
    <property type="entry name" value="HAD-like_hydrolase"/>
</dbReference>
<dbReference type="Gene3D" id="3.40.50.1000">
    <property type="entry name" value="HAD superfamily/HAD-like"/>
    <property type="match status" value="1"/>
</dbReference>
<comment type="caution">
    <text evidence="4">The sequence shown here is derived from an EMBL/GenBank/DDBJ whole genome shotgun (WGS) entry which is preliminary data.</text>
</comment>
<keyword evidence="5" id="KW-1185">Reference proteome</keyword>
<dbReference type="Gene3D" id="1.20.120.710">
    <property type="entry name" value="Haloacid dehalogenase hydrolase-like domain"/>
    <property type="match status" value="1"/>
</dbReference>
<gene>
    <name evidence="4" type="ORF">scyTo_0015395</name>
</gene>
<comment type="cofactor">
    <cofactor evidence="1">
        <name>Mg(2+)</name>
        <dbReference type="ChEBI" id="CHEBI:18420"/>
    </cofactor>
</comment>
<dbReference type="STRING" id="75743.A0A401PS20"/>
<dbReference type="InterPro" id="IPR006439">
    <property type="entry name" value="HAD-SF_hydro_IA"/>
</dbReference>
<protein>
    <recommendedName>
        <fullName evidence="6">N-acetylneuraminic acid phosphatase</fullName>
    </recommendedName>
</protein>
<dbReference type="SUPFAM" id="SSF56784">
    <property type="entry name" value="HAD-like"/>
    <property type="match status" value="1"/>
</dbReference>
<evidence type="ECO:0000256" key="1">
    <source>
        <dbReference type="ARBA" id="ARBA00001946"/>
    </source>
</evidence>
<dbReference type="EMBL" id="BFAA01008721">
    <property type="protein sequence ID" value="GCB75912.1"/>
    <property type="molecule type" value="Genomic_DNA"/>
</dbReference>
<dbReference type="PANTHER" id="PTHR46470">
    <property type="entry name" value="N-ACYLNEURAMINATE-9-PHOSPHATASE"/>
    <property type="match status" value="1"/>
</dbReference>
<dbReference type="PANTHER" id="PTHR46470:SF3">
    <property type="entry name" value="N-ACYLNEURAMINATE-9-PHOSPHATASE"/>
    <property type="match status" value="1"/>
</dbReference>
<dbReference type="AlphaFoldDB" id="A0A401PS20"/>
<feature type="non-terminal residue" evidence="4">
    <location>
        <position position="1"/>
    </location>
</feature>
<dbReference type="OrthoDB" id="1694274at2759"/>
<evidence type="ECO:0000313" key="4">
    <source>
        <dbReference type="EMBL" id="GCB75912.1"/>
    </source>
</evidence>
<dbReference type="Proteomes" id="UP000288216">
    <property type="component" value="Unassembled WGS sequence"/>
</dbReference>
<evidence type="ECO:0000256" key="2">
    <source>
        <dbReference type="ARBA" id="ARBA00022801"/>
    </source>
</evidence>
<organism evidence="4 5">
    <name type="scientific">Scyliorhinus torazame</name>
    <name type="common">Cloudy catshark</name>
    <name type="synonym">Catulus torazame</name>
    <dbReference type="NCBI Taxonomy" id="75743"/>
    <lineage>
        <taxon>Eukaryota</taxon>
        <taxon>Metazoa</taxon>
        <taxon>Chordata</taxon>
        <taxon>Craniata</taxon>
        <taxon>Vertebrata</taxon>
        <taxon>Chondrichthyes</taxon>
        <taxon>Elasmobranchii</taxon>
        <taxon>Galeomorphii</taxon>
        <taxon>Galeoidea</taxon>
        <taxon>Carcharhiniformes</taxon>
        <taxon>Scyliorhinidae</taxon>
        <taxon>Scyliorhinus</taxon>
    </lineage>
</organism>
<dbReference type="NCBIfam" id="TIGR01549">
    <property type="entry name" value="HAD-SF-IA-v1"/>
    <property type="match status" value="1"/>
</dbReference>
<dbReference type="InterPro" id="IPR023214">
    <property type="entry name" value="HAD_sf"/>
</dbReference>
<evidence type="ECO:0000313" key="5">
    <source>
        <dbReference type="Proteomes" id="UP000288216"/>
    </source>
</evidence>
<dbReference type="GO" id="GO:0050124">
    <property type="term" value="F:N-acylneuraminate-9-phosphatase activity"/>
    <property type="evidence" value="ECO:0007669"/>
    <property type="project" value="TreeGrafter"/>
</dbReference>
<keyword evidence="3" id="KW-0460">Magnesium</keyword>
<dbReference type="InterPro" id="IPR036412">
    <property type="entry name" value="HAD-like_sf"/>
</dbReference>
<reference evidence="4 5" key="1">
    <citation type="journal article" date="2018" name="Nat. Ecol. Evol.">
        <title>Shark genomes provide insights into elasmobranch evolution and the origin of vertebrates.</title>
        <authorList>
            <person name="Hara Y"/>
            <person name="Yamaguchi K"/>
            <person name="Onimaru K"/>
            <person name="Kadota M"/>
            <person name="Koyanagi M"/>
            <person name="Keeley SD"/>
            <person name="Tatsumi K"/>
            <person name="Tanaka K"/>
            <person name="Motone F"/>
            <person name="Kageyama Y"/>
            <person name="Nozu R"/>
            <person name="Adachi N"/>
            <person name="Nishimura O"/>
            <person name="Nakagawa R"/>
            <person name="Tanegashima C"/>
            <person name="Kiyatake I"/>
            <person name="Matsumoto R"/>
            <person name="Murakumo K"/>
            <person name="Nishida K"/>
            <person name="Terakita A"/>
            <person name="Kuratani S"/>
            <person name="Sato K"/>
            <person name="Hyodo S Kuraku.S."/>
        </authorList>
    </citation>
    <scope>NUCLEOTIDE SEQUENCE [LARGE SCALE GENOMIC DNA]</scope>
</reference>
<keyword evidence="2" id="KW-0378">Hydrolase</keyword>
<accession>A0A401PS20</accession>
<sequence>VEVKDLLISQHRYGEFVAGLVIEKFKTKLEAGHPYSSTKIDIDKERTLFMELAIQETNDHKAAQDLATQCYLKWKKTRLEHIYIPDEVKAMLRELHQSYKLLLLTNGHSAIQREKIDVCKCQEYFDQIVVGGEYQEQKPARSIFQECFRLLGVKPDACVMIGDSLKTDIEGGVNSGVSATIWINNNNEMPDEESAIPDYTVKSVLDIKDILKNIKSKV</sequence>